<dbReference type="PANTHER" id="PTHR21180">
    <property type="entry name" value="ENDONUCLEASE/EXONUCLEASE/PHOSPHATASE FAMILY DOMAIN-CONTAINING PROTEIN 1"/>
    <property type="match status" value="1"/>
</dbReference>
<dbReference type="Pfam" id="PF12836">
    <property type="entry name" value="HHH_3"/>
    <property type="match status" value="1"/>
</dbReference>
<reference evidence="2 3" key="1">
    <citation type="submission" date="2015-03" db="EMBL/GenBank/DDBJ databases">
        <authorList>
            <person name="Murphy D."/>
        </authorList>
    </citation>
    <scope>NUCLEOTIDE SEQUENCE [LARGE SCALE GENOMIC DNA]</scope>
    <source>
        <strain evidence="2 3">68/02</strain>
    </source>
</reference>
<feature type="signal peptide" evidence="1">
    <location>
        <begin position="1"/>
        <end position="25"/>
    </location>
</feature>
<evidence type="ECO:0000256" key="1">
    <source>
        <dbReference type="SAM" id="SignalP"/>
    </source>
</evidence>
<dbReference type="Proteomes" id="UP000042054">
    <property type="component" value="Unassembled WGS sequence"/>
</dbReference>
<dbReference type="EMBL" id="CTKE01000005">
    <property type="protein sequence ID" value="CQI89029.1"/>
    <property type="molecule type" value="Genomic_DNA"/>
</dbReference>
<protein>
    <submittedName>
        <fullName evidence="2">Competence protein ComEA</fullName>
    </submittedName>
</protein>
<dbReference type="STRING" id="29485.CH64_3583"/>
<dbReference type="Gene3D" id="1.10.150.280">
    <property type="entry name" value="AF1531-like domain"/>
    <property type="match status" value="1"/>
</dbReference>
<evidence type="ECO:0000313" key="3">
    <source>
        <dbReference type="Proteomes" id="UP000042054"/>
    </source>
</evidence>
<evidence type="ECO:0000313" key="2">
    <source>
        <dbReference type="EMBL" id="CQI89029.1"/>
    </source>
</evidence>
<proteinExistence type="predicted"/>
<dbReference type="GO" id="GO:0015627">
    <property type="term" value="C:type II protein secretion system complex"/>
    <property type="evidence" value="ECO:0007669"/>
    <property type="project" value="TreeGrafter"/>
</dbReference>
<dbReference type="PANTHER" id="PTHR21180:SF32">
    <property type="entry name" value="ENDONUCLEASE_EXONUCLEASE_PHOSPHATASE FAMILY DOMAIN-CONTAINING PROTEIN 1"/>
    <property type="match status" value="1"/>
</dbReference>
<dbReference type="NCBIfam" id="TIGR00426">
    <property type="entry name" value="competence protein ComEA helix-hairpin-helix repeat region"/>
    <property type="match status" value="1"/>
</dbReference>
<gene>
    <name evidence="2" type="ORF">ERS008555_01385</name>
</gene>
<organism evidence="2 3">
    <name type="scientific">Yersinia rohdei</name>
    <dbReference type="NCBI Taxonomy" id="29485"/>
    <lineage>
        <taxon>Bacteria</taxon>
        <taxon>Pseudomonadati</taxon>
        <taxon>Pseudomonadota</taxon>
        <taxon>Gammaproteobacteria</taxon>
        <taxon>Enterobacterales</taxon>
        <taxon>Yersiniaceae</taxon>
        <taxon>Yersinia</taxon>
    </lineage>
</organism>
<accession>A0A0U1HR58</accession>
<dbReference type="RefSeq" id="WP_049616842.1">
    <property type="nucleotide sequence ID" value="NZ_CABIHO010000121.1"/>
</dbReference>
<dbReference type="OrthoDB" id="7510573at2"/>
<dbReference type="InterPro" id="IPR010994">
    <property type="entry name" value="RuvA_2-like"/>
</dbReference>
<dbReference type="GO" id="GO:0015628">
    <property type="term" value="P:protein secretion by the type II secretion system"/>
    <property type="evidence" value="ECO:0007669"/>
    <property type="project" value="TreeGrafter"/>
</dbReference>
<sequence length="137" mass="14714">MKYLGKLFVIAGLLVGFNLQLLAHAAPVSPTSSSQEKVLNRPANATATNKPVNATQDKMTVTATAGRLVNSHHNQINVNSADAEQLAQFLNGIGKKKAEAIVNYREQFGPFTDAEQLLEVPGIGPSFLDKNSTKIKL</sequence>
<feature type="chain" id="PRO_5006709347" evidence="1">
    <location>
        <begin position="26"/>
        <end position="137"/>
    </location>
</feature>
<dbReference type="InterPro" id="IPR004509">
    <property type="entry name" value="Competence_ComEA_HhH"/>
</dbReference>
<name>A0A0U1HR58_YERRO</name>
<dbReference type="AlphaFoldDB" id="A0A0U1HR58"/>
<dbReference type="SUPFAM" id="SSF47781">
    <property type="entry name" value="RuvA domain 2-like"/>
    <property type="match status" value="1"/>
</dbReference>
<keyword evidence="1" id="KW-0732">Signal</keyword>
<dbReference type="InterPro" id="IPR051675">
    <property type="entry name" value="Endo/Exo/Phosphatase_dom_1"/>
</dbReference>